<protein>
    <submittedName>
        <fullName evidence="1">Uncharacterized protein</fullName>
    </submittedName>
</protein>
<proteinExistence type="predicted"/>
<reference evidence="1 2" key="1">
    <citation type="submission" date="2017-06" db="EMBL/GenBank/DDBJ databases">
        <title>Genome sequencing of cyanobaciteial culture collection at National Institute for Environmental Studies (NIES).</title>
        <authorList>
            <person name="Hirose Y."/>
            <person name="Shimura Y."/>
            <person name="Fujisawa T."/>
            <person name="Nakamura Y."/>
            <person name="Kawachi M."/>
        </authorList>
    </citation>
    <scope>NUCLEOTIDE SEQUENCE [LARGE SCALE GENOMIC DNA]</scope>
    <source>
        <strain evidence="1 2">NIES-2135</strain>
    </source>
</reference>
<gene>
    <name evidence="1" type="ORF">NIES2135_31470</name>
</gene>
<accession>A0A1Z4JHV9</accession>
<name>A0A1Z4JHV9_LEPBY</name>
<organism evidence="1 2">
    <name type="scientific">Leptolyngbya boryana NIES-2135</name>
    <dbReference type="NCBI Taxonomy" id="1973484"/>
    <lineage>
        <taxon>Bacteria</taxon>
        <taxon>Bacillati</taxon>
        <taxon>Cyanobacteriota</taxon>
        <taxon>Cyanophyceae</taxon>
        <taxon>Leptolyngbyales</taxon>
        <taxon>Leptolyngbyaceae</taxon>
        <taxon>Leptolyngbya group</taxon>
        <taxon>Leptolyngbya</taxon>
    </lineage>
</organism>
<dbReference type="AlphaFoldDB" id="A0A1Z4JHV9"/>
<evidence type="ECO:0000313" key="1">
    <source>
        <dbReference type="EMBL" id="BAY56316.1"/>
    </source>
</evidence>
<sequence>MLEMTGAAIAKIAFDEFVKSSAGEVAKKAVGGAIEQLRSTIKNRFKGNQKAETAIEKIEKEQSPEALNKLSVYLDDEMEDKVFAQTLQQLAEQITNVQNTAERQYNNYGRDQFNIETINGDPKLGGS</sequence>
<dbReference type="Proteomes" id="UP000217895">
    <property type="component" value="Chromosome"/>
</dbReference>
<keyword evidence="2" id="KW-1185">Reference proteome</keyword>
<dbReference type="EMBL" id="AP018203">
    <property type="protein sequence ID" value="BAY56316.1"/>
    <property type="molecule type" value="Genomic_DNA"/>
</dbReference>
<evidence type="ECO:0000313" key="2">
    <source>
        <dbReference type="Proteomes" id="UP000217895"/>
    </source>
</evidence>